<evidence type="ECO:0000259" key="1">
    <source>
        <dbReference type="PROSITE" id="PS50141"/>
    </source>
</evidence>
<dbReference type="PANTHER" id="PTHR10910">
    <property type="entry name" value="EUKARYOTE SPECIFIC DSRNA BINDING PROTEIN"/>
    <property type="match status" value="1"/>
</dbReference>
<feature type="domain" description="A to I editase" evidence="1">
    <location>
        <begin position="76"/>
        <end position="202"/>
    </location>
</feature>
<dbReference type="OrthoDB" id="10268011at2759"/>
<dbReference type="STRING" id="1754190.A0A1Y2BRJ0"/>
<dbReference type="GO" id="GO:0005730">
    <property type="term" value="C:nucleolus"/>
    <property type="evidence" value="ECO:0007669"/>
    <property type="project" value="TreeGrafter"/>
</dbReference>
<dbReference type="GO" id="GO:0003725">
    <property type="term" value="F:double-stranded RNA binding"/>
    <property type="evidence" value="ECO:0007669"/>
    <property type="project" value="TreeGrafter"/>
</dbReference>
<dbReference type="PROSITE" id="PS50141">
    <property type="entry name" value="A_DEAMIN_EDITASE"/>
    <property type="match status" value="1"/>
</dbReference>
<dbReference type="GO" id="GO:0006382">
    <property type="term" value="P:adenosine to inosine editing"/>
    <property type="evidence" value="ECO:0007669"/>
    <property type="project" value="TreeGrafter"/>
</dbReference>
<dbReference type="EMBL" id="MCOG01000143">
    <property type="protein sequence ID" value="ORY37356.1"/>
    <property type="molecule type" value="Genomic_DNA"/>
</dbReference>
<dbReference type="GO" id="GO:0008251">
    <property type="term" value="F:tRNA-specific adenosine deaminase activity"/>
    <property type="evidence" value="ECO:0007669"/>
    <property type="project" value="TreeGrafter"/>
</dbReference>
<evidence type="ECO:0000313" key="3">
    <source>
        <dbReference type="Proteomes" id="UP000193920"/>
    </source>
</evidence>
<comment type="caution">
    <text evidence="2">The sequence shown here is derived from an EMBL/GenBank/DDBJ whole genome shotgun (WGS) entry which is preliminary data.</text>
</comment>
<dbReference type="GO" id="GO:0005737">
    <property type="term" value="C:cytoplasm"/>
    <property type="evidence" value="ECO:0007669"/>
    <property type="project" value="TreeGrafter"/>
</dbReference>
<evidence type="ECO:0000313" key="2">
    <source>
        <dbReference type="EMBL" id="ORY37356.1"/>
    </source>
</evidence>
<dbReference type="PANTHER" id="PTHR10910:SF62">
    <property type="entry name" value="AT07585P-RELATED"/>
    <property type="match status" value="1"/>
</dbReference>
<dbReference type="InterPro" id="IPR002466">
    <property type="entry name" value="A_deamin"/>
</dbReference>
<gene>
    <name evidence="2" type="ORF">LY90DRAFT_511290</name>
</gene>
<reference evidence="2 3" key="1">
    <citation type="submission" date="2016-08" db="EMBL/GenBank/DDBJ databases">
        <title>A Parts List for Fungal Cellulosomes Revealed by Comparative Genomics.</title>
        <authorList>
            <consortium name="DOE Joint Genome Institute"/>
            <person name="Haitjema C.H."/>
            <person name="Gilmore S.P."/>
            <person name="Henske J.K."/>
            <person name="Solomon K.V."/>
            <person name="De Groot R."/>
            <person name="Kuo A."/>
            <person name="Mondo S.J."/>
            <person name="Salamov A.A."/>
            <person name="Labutti K."/>
            <person name="Zhao Z."/>
            <person name="Chiniquy J."/>
            <person name="Barry K."/>
            <person name="Brewer H.M."/>
            <person name="Purvine S.O."/>
            <person name="Wright A.T."/>
            <person name="Boxma B."/>
            <person name="Van Alen T."/>
            <person name="Hackstein J.H."/>
            <person name="Baker S.E."/>
            <person name="Grigoriev I.V."/>
            <person name="O'Malley M.A."/>
        </authorList>
    </citation>
    <scope>NUCLEOTIDE SEQUENCE [LARGE SCALE GENOMIC DNA]</scope>
    <source>
        <strain evidence="2 3">G1</strain>
    </source>
</reference>
<dbReference type="AlphaFoldDB" id="A0A1Y2BRJ0"/>
<keyword evidence="3" id="KW-1185">Reference proteome</keyword>
<organism evidence="2 3">
    <name type="scientific">Neocallimastix californiae</name>
    <dbReference type="NCBI Taxonomy" id="1754190"/>
    <lineage>
        <taxon>Eukaryota</taxon>
        <taxon>Fungi</taxon>
        <taxon>Fungi incertae sedis</taxon>
        <taxon>Chytridiomycota</taxon>
        <taxon>Chytridiomycota incertae sedis</taxon>
        <taxon>Neocallimastigomycetes</taxon>
        <taxon>Neocallimastigales</taxon>
        <taxon>Neocallimastigaceae</taxon>
        <taxon>Neocallimastix</taxon>
    </lineage>
</organism>
<name>A0A1Y2BRJ0_9FUNG</name>
<protein>
    <recommendedName>
        <fullName evidence="1">A to I editase domain-containing protein</fullName>
    </recommendedName>
</protein>
<proteinExistence type="predicted"/>
<dbReference type="Pfam" id="PF02137">
    <property type="entry name" value="A_deamin"/>
    <property type="match status" value="1"/>
</dbReference>
<dbReference type="SMART" id="SM00552">
    <property type="entry name" value="ADEAMc"/>
    <property type="match status" value="1"/>
</dbReference>
<dbReference type="GO" id="GO:0003726">
    <property type="term" value="F:double-stranded RNA adenosine deaminase activity"/>
    <property type="evidence" value="ECO:0007669"/>
    <property type="project" value="TreeGrafter"/>
</dbReference>
<dbReference type="Proteomes" id="UP000193920">
    <property type="component" value="Unassembled WGS sequence"/>
</dbReference>
<accession>A0A1Y2BRJ0</accession>
<dbReference type="GO" id="GO:0006396">
    <property type="term" value="P:RNA processing"/>
    <property type="evidence" value="ECO:0007669"/>
    <property type="project" value="InterPro"/>
</dbReference>
<sequence>MANSIAANIAKCCIDKYEGFPKRFKPLPNQWTILAGIVMERREKEEGKKGKEIEECPMDVNKKQVNNPSLFLECVSLATGMKCLGRSHRLPTGEIINDSHAEVLSRRAFQKYIYSELRACMENKNSIFQYNKKTGKFRLLNSSTIKFHLYVSQAPCGDASTVSLSELQTEEEKRINENKKRIFNEKQQSTNKHIKLEDGILY</sequence>